<name>A0ABW1H3Q6_9ACTN</name>
<dbReference type="Pfam" id="PF07859">
    <property type="entry name" value="Abhydrolase_3"/>
    <property type="match status" value="1"/>
</dbReference>
<feature type="region of interest" description="Disordered" evidence="3">
    <location>
        <begin position="275"/>
        <end position="296"/>
    </location>
</feature>
<organism evidence="5 6">
    <name type="scientific">Micromonospora vulcania</name>
    <dbReference type="NCBI Taxonomy" id="1441873"/>
    <lineage>
        <taxon>Bacteria</taxon>
        <taxon>Bacillati</taxon>
        <taxon>Actinomycetota</taxon>
        <taxon>Actinomycetes</taxon>
        <taxon>Micromonosporales</taxon>
        <taxon>Micromonosporaceae</taxon>
        <taxon>Micromonospora</taxon>
    </lineage>
</organism>
<keyword evidence="2 5" id="KW-0378">Hydrolase</keyword>
<comment type="similarity">
    <text evidence="1">Belongs to the 'GDXG' lipolytic enzyme family.</text>
</comment>
<evidence type="ECO:0000256" key="3">
    <source>
        <dbReference type="SAM" id="MobiDB-lite"/>
    </source>
</evidence>
<comment type="caution">
    <text evidence="5">The sequence shown here is derived from an EMBL/GenBank/DDBJ whole genome shotgun (WGS) entry which is preliminary data.</text>
</comment>
<evidence type="ECO:0000259" key="4">
    <source>
        <dbReference type="Pfam" id="PF07859"/>
    </source>
</evidence>
<evidence type="ECO:0000256" key="2">
    <source>
        <dbReference type="ARBA" id="ARBA00022801"/>
    </source>
</evidence>
<keyword evidence="6" id="KW-1185">Reference proteome</keyword>
<protein>
    <submittedName>
        <fullName evidence="5">Alpha/beta hydrolase</fullName>
    </submittedName>
</protein>
<dbReference type="PROSITE" id="PS01173">
    <property type="entry name" value="LIPASE_GDXG_HIS"/>
    <property type="match status" value="1"/>
</dbReference>
<evidence type="ECO:0000256" key="1">
    <source>
        <dbReference type="ARBA" id="ARBA00010515"/>
    </source>
</evidence>
<dbReference type="EMBL" id="JBHSQS010000006">
    <property type="protein sequence ID" value="MFC5924269.1"/>
    <property type="molecule type" value="Genomic_DNA"/>
</dbReference>
<dbReference type="Proteomes" id="UP001596226">
    <property type="component" value="Unassembled WGS sequence"/>
</dbReference>
<dbReference type="GO" id="GO:0016787">
    <property type="term" value="F:hydrolase activity"/>
    <property type="evidence" value="ECO:0007669"/>
    <property type="project" value="UniProtKB-KW"/>
</dbReference>
<dbReference type="PANTHER" id="PTHR48081:SF8">
    <property type="entry name" value="ALPHA_BETA HYDROLASE FOLD-3 DOMAIN-CONTAINING PROTEIN-RELATED"/>
    <property type="match status" value="1"/>
</dbReference>
<dbReference type="Gene3D" id="3.40.50.1820">
    <property type="entry name" value="alpha/beta hydrolase"/>
    <property type="match status" value="1"/>
</dbReference>
<feature type="domain" description="Alpha/beta hydrolase fold-3" evidence="4">
    <location>
        <begin position="52"/>
        <end position="247"/>
    </location>
</feature>
<evidence type="ECO:0000313" key="5">
    <source>
        <dbReference type="EMBL" id="MFC5924269.1"/>
    </source>
</evidence>
<dbReference type="InterPro" id="IPR029058">
    <property type="entry name" value="AB_hydrolase_fold"/>
</dbReference>
<sequence>MAIPNLTELREQIRARNGERPTGPELSLVEDLPGPGGLALRRYGHGERRPVLVFVHGGAWVLGDLDSHDRTCRRIAAACGVEVLAVDYRLAPEHPCPTGIDDVAAVLRWARPWAVAGDSAGGYLATLACLRLRDAGEPVPAAQILLCPNTDLTLGQPSVQEKGTGYGLDAEFLAWAVEQWAPDQEQRLDPMVSPILVPDLRGLPRTVLVTAEHDALRDEGEVYAKRLAEAGVSVTYRCEPGLVHGFIQGMDLTSPEAASAHERVFADIRALVDEIPQPDTVDGPTSGEPVRSDDED</sequence>
<accession>A0ABW1H3Q6</accession>
<dbReference type="InterPro" id="IPR050300">
    <property type="entry name" value="GDXG_lipolytic_enzyme"/>
</dbReference>
<gene>
    <name evidence="5" type="ORF">ACFQGL_13030</name>
</gene>
<evidence type="ECO:0000313" key="6">
    <source>
        <dbReference type="Proteomes" id="UP001596226"/>
    </source>
</evidence>
<dbReference type="SUPFAM" id="SSF53474">
    <property type="entry name" value="alpha/beta-Hydrolases"/>
    <property type="match status" value="1"/>
</dbReference>
<dbReference type="InterPro" id="IPR013094">
    <property type="entry name" value="AB_hydrolase_3"/>
</dbReference>
<dbReference type="InterPro" id="IPR002168">
    <property type="entry name" value="Lipase_GDXG_HIS_AS"/>
</dbReference>
<reference evidence="6" key="1">
    <citation type="journal article" date="2019" name="Int. J. Syst. Evol. Microbiol.">
        <title>The Global Catalogue of Microorganisms (GCM) 10K type strain sequencing project: providing services to taxonomists for standard genome sequencing and annotation.</title>
        <authorList>
            <consortium name="The Broad Institute Genomics Platform"/>
            <consortium name="The Broad Institute Genome Sequencing Center for Infectious Disease"/>
            <person name="Wu L."/>
            <person name="Ma J."/>
        </authorList>
    </citation>
    <scope>NUCLEOTIDE SEQUENCE [LARGE SCALE GENOMIC DNA]</scope>
    <source>
        <strain evidence="6">CGMCC 4.7144</strain>
    </source>
</reference>
<dbReference type="RefSeq" id="WP_377510604.1">
    <property type="nucleotide sequence ID" value="NZ_JBHSQS010000006.1"/>
</dbReference>
<dbReference type="PANTHER" id="PTHR48081">
    <property type="entry name" value="AB HYDROLASE SUPERFAMILY PROTEIN C4A8.06C"/>
    <property type="match status" value="1"/>
</dbReference>
<proteinExistence type="inferred from homology"/>